<dbReference type="InterPro" id="IPR023346">
    <property type="entry name" value="Lysozyme-like_dom_sf"/>
</dbReference>
<dbReference type="InterPro" id="IPR000726">
    <property type="entry name" value="Glyco_hydro_19_cat"/>
</dbReference>
<dbReference type="Proteomes" id="UP000526233">
    <property type="component" value="Unassembled WGS sequence"/>
</dbReference>
<feature type="transmembrane region" description="Helical" evidence="1">
    <location>
        <begin position="252"/>
        <end position="272"/>
    </location>
</feature>
<dbReference type="GO" id="GO:0006032">
    <property type="term" value="P:chitin catabolic process"/>
    <property type="evidence" value="ECO:0007669"/>
    <property type="project" value="InterPro"/>
</dbReference>
<accession>A0A7Y3T9Q5</accession>
<dbReference type="RefSeq" id="WP_171380183.1">
    <property type="nucleotide sequence ID" value="NZ_PKQI01000003.1"/>
</dbReference>
<keyword evidence="1" id="KW-1133">Transmembrane helix</keyword>
<protein>
    <recommendedName>
        <fullName evidence="2">Glycoside hydrolase family 19 catalytic domain-containing protein</fullName>
    </recommendedName>
</protein>
<dbReference type="Pfam" id="PF00182">
    <property type="entry name" value="Glyco_hydro_19"/>
    <property type="match status" value="1"/>
</dbReference>
<evidence type="ECO:0000313" key="4">
    <source>
        <dbReference type="Proteomes" id="UP000526233"/>
    </source>
</evidence>
<gene>
    <name evidence="3" type="ORF">EHE22_19860</name>
</gene>
<evidence type="ECO:0000259" key="2">
    <source>
        <dbReference type="Pfam" id="PF00182"/>
    </source>
</evidence>
<organism evidence="3 4">
    <name type="scientific">Brucella pseudogrignonensis</name>
    <dbReference type="NCBI Taxonomy" id="419475"/>
    <lineage>
        <taxon>Bacteria</taxon>
        <taxon>Pseudomonadati</taxon>
        <taxon>Pseudomonadota</taxon>
        <taxon>Alphaproteobacteria</taxon>
        <taxon>Hyphomicrobiales</taxon>
        <taxon>Brucellaceae</taxon>
        <taxon>Brucella/Ochrobactrum group</taxon>
        <taxon>Brucella</taxon>
    </lineage>
</organism>
<dbReference type="Gene3D" id="1.10.530.10">
    <property type="match status" value="1"/>
</dbReference>
<keyword evidence="1" id="KW-0812">Transmembrane</keyword>
<sequence>MSTIKNPTTFFSYLRRAPFGNRLTQAQVDGINVILDVWNYYHLTDRRWLANILAQIFHETGGRMQPVRETNANSDAQAKSRLETAWKAGKLKSVKTPYWRDGFFGRGFIQITHEENYDRLGDRLDIDLVNNPSKALDPLISARIAIVGMAEGLFTNGRHKLSDYFNAKVDDPEGSRAIVNGTDKAKLIAGYHKNFLDAIDAASVEVPVSDANAALATADDVKPSASGSVKSLIGGTVGTAVVSAVVGVNNPWAFGVSALLLLLGAGAVYMFASGRWSVNRLKEI</sequence>
<comment type="caution">
    <text evidence="3">The sequence shown here is derived from an EMBL/GenBank/DDBJ whole genome shotgun (WGS) entry which is preliminary data.</text>
</comment>
<dbReference type="GO" id="GO:0004568">
    <property type="term" value="F:chitinase activity"/>
    <property type="evidence" value="ECO:0007669"/>
    <property type="project" value="InterPro"/>
</dbReference>
<dbReference type="AlphaFoldDB" id="A0A7Y3T9Q5"/>
<dbReference type="EMBL" id="PKQI01000003">
    <property type="protein sequence ID" value="NNV22670.1"/>
    <property type="molecule type" value="Genomic_DNA"/>
</dbReference>
<reference evidence="3 4" key="1">
    <citation type="submission" date="2018-11" db="EMBL/GenBank/DDBJ databases">
        <title>Genome sequencing and analysis.</title>
        <authorList>
            <person name="Huang Y.-T."/>
        </authorList>
    </citation>
    <scope>NUCLEOTIDE SEQUENCE [LARGE SCALE GENOMIC DNA]</scope>
    <source>
        <strain evidence="3 4">SHIN</strain>
    </source>
</reference>
<evidence type="ECO:0000313" key="3">
    <source>
        <dbReference type="EMBL" id="NNV22670.1"/>
    </source>
</evidence>
<dbReference type="GO" id="GO:0016998">
    <property type="term" value="P:cell wall macromolecule catabolic process"/>
    <property type="evidence" value="ECO:0007669"/>
    <property type="project" value="InterPro"/>
</dbReference>
<feature type="domain" description="Glycoside hydrolase family 19 catalytic" evidence="2">
    <location>
        <begin position="44"/>
        <end position="146"/>
    </location>
</feature>
<keyword evidence="1" id="KW-0472">Membrane</keyword>
<name>A0A7Y3T9Q5_9HYPH</name>
<evidence type="ECO:0000256" key="1">
    <source>
        <dbReference type="SAM" id="Phobius"/>
    </source>
</evidence>
<proteinExistence type="predicted"/>
<dbReference type="SUPFAM" id="SSF53955">
    <property type="entry name" value="Lysozyme-like"/>
    <property type="match status" value="1"/>
</dbReference>